<dbReference type="Proteomes" id="UP000250069">
    <property type="component" value="Chromosome"/>
</dbReference>
<name>A0ABC8D9Q2_BACVE</name>
<evidence type="ECO:0000313" key="1">
    <source>
        <dbReference type="EMBL" id="AWX72569.1"/>
    </source>
</evidence>
<organism evidence="1 2">
    <name type="scientific">Bacillus velezensis</name>
    <dbReference type="NCBI Taxonomy" id="492670"/>
    <lineage>
        <taxon>Bacteria</taxon>
        <taxon>Bacillati</taxon>
        <taxon>Bacillota</taxon>
        <taxon>Bacilli</taxon>
        <taxon>Bacillales</taxon>
        <taxon>Bacillaceae</taxon>
        <taxon>Bacillus</taxon>
        <taxon>Bacillus amyloliquefaciens group</taxon>
    </lineage>
</organism>
<dbReference type="EMBL" id="CP030150">
    <property type="protein sequence ID" value="AWX72569.1"/>
    <property type="molecule type" value="Genomic_DNA"/>
</dbReference>
<dbReference type="RefSeq" id="WP_062623396.1">
    <property type="nucleotide sequence ID" value="NZ_CP015443.1"/>
</dbReference>
<sequence length="123" mass="14483">MQQKERELLSKKEQLEIDVLEKEATLLRLEVEQEDFNLHKIGEIGVLKDFLLYIKKYRAMFTVQQAEEFRNMDDRMKEIVKVQDGQVMINEEALEGFIEEIEDQINLIESGGDEKSGVDDAWF</sequence>
<dbReference type="AlphaFoldDB" id="A0ABC8D9Q2"/>
<accession>A0ABC8D9Q2</accession>
<proteinExistence type="predicted"/>
<gene>
    <name evidence="1" type="ORF">BVDSYZ_11260</name>
</gene>
<protein>
    <submittedName>
        <fullName evidence="1">Uncharacterized protein</fullName>
    </submittedName>
</protein>
<reference evidence="1 2" key="1">
    <citation type="submission" date="2018-06" db="EMBL/GenBank/DDBJ databases">
        <title>Complete Genome Sequence of Bacillus velezensis DSYZ, a Plant Growth-Promoting Rhizobacterium with Antifungal Activity.</title>
        <authorList>
            <person name="Du B."/>
            <person name="Ding Y."/>
            <person name="Liu K."/>
            <person name="Yao L."/>
            <person name="Wang C."/>
            <person name="Li H."/>
            <person name="Liu H."/>
        </authorList>
    </citation>
    <scope>NUCLEOTIDE SEQUENCE [LARGE SCALE GENOMIC DNA]</scope>
    <source>
        <strain evidence="1 2">DSYZ</strain>
    </source>
</reference>
<evidence type="ECO:0000313" key="2">
    <source>
        <dbReference type="Proteomes" id="UP000250069"/>
    </source>
</evidence>